<organism evidence="2 3">
    <name type="scientific">Granulibacter bethesdensis</name>
    <dbReference type="NCBI Taxonomy" id="364410"/>
    <lineage>
        <taxon>Bacteria</taxon>
        <taxon>Pseudomonadati</taxon>
        <taxon>Pseudomonadota</taxon>
        <taxon>Alphaproteobacteria</taxon>
        <taxon>Acetobacterales</taxon>
        <taxon>Acetobacteraceae</taxon>
        <taxon>Granulibacter</taxon>
    </lineage>
</organism>
<dbReference type="KEGG" id="gbc:GbCGDNIH3_1762"/>
<dbReference type="AlphaFoldDB" id="A0AAN0RER9"/>
<dbReference type="InterPro" id="IPR034756">
    <property type="entry name" value="T2SSM_b"/>
</dbReference>
<gene>
    <name evidence="2" type="ORF">GbCGDNIH3_1762</name>
</gene>
<proteinExistence type="predicted"/>
<evidence type="ECO:0000313" key="2">
    <source>
        <dbReference type="EMBL" id="AHJ63663.1"/>
    </source>
</evidence>
<keyword evidence="1" id="KW-0472">Membrane</keyword>
<dbReference type="GeneID" id="69745979"/>
<dbReference type="RefSeq" id="WP_025287146.1">
    <property type="nucleotide sequence ID" value="NZ_CP003181.2"/>
</dbReference>
<keyword evidence="1" id="KW-0812">Transmembrane</keyword>
<protein>
    <submittedName>
        <fullName evidence="2">General secretion pathway protein M</fullName>
    </submittedName>
</protein>
<evidence type="ECO:0000256" key="1">
    <source>
        <dbReference type="SAM" id="Phobius"/>
    </source>
</evidence>
<keyword evidence="1" id="KW-1133">Transmembrane helix</keyword>
<name>A0AAN0RER9_9PROT</name>
<dbReference type="EMBL" id="CP003181">
    <property type="protein sequence ID" value="AHJ63663.1"/>
    <property type="molecule type" value="Genomic_DNA"/>
</dbReference>
<dbReference type="Pfam" id="PF10741">
    <property type="entry name" value="T2SSM_b"/>
    <property type="match status" value="1"/>
</dbReference>
<reference evidence="3" key="1">
    <citation type="submission" date="2012-06" db="EMBL/GenBank/DDBJ databases">
        <title>Genome analysis of multiple Granulibacter bethesdensis isolates demonstrates substantial genome diversity.</title>
        <authorList>
            <person name="Greenberg D.E."/>
            <person name="Porcella S.F."/>
            <person name="Zarember K."/>
            <person name="Zelazny A.M."/>
            <person name="Bruno D."/>
            <person name="Martens C."/>
            <person name="Barbian K.D."/>
            <person name="Jaske E."/>
            <person name="Holland S.M."/>
        </authorList>
    </citation>
    <scope>NUCLEOTIDE SEQUENCE [LARGE SCALE GENOMIC DNA]</scope>
    <source>
        <strain evidence="3">CGDNIH3</strain>
    </source>
</reference>
<accession>A0AAN0RER9</accession>
<evidence type="ECO:0000313" key="3">
    <source>
        <dbReference type="Proteomes" id="UP000019438"/>
    </source>
</evidence>
<dbReference type="Proteomes" id="UP000019438">
    <property type="component" value="Chromosome"/>
</dbReference>
<feature type="transmembrane region" description="Helical" evidence="1">
    <location>
        <begin position="22"/>
        <end position="50"/>
    </location>
</feature>
<sequence>MIRGFLSQAGTNDSFKLPTGRAGQFCAFGLALLAVVVTWLGIISPLLGWYAARQYRIEDRTTLLAHMKGAVASLPALQETRTLMQRGNAANTAFLQSPNDAANAAQIQESVRALSQQTGVSLLSVETLPADTLGAYRKISLRLSVRGSWPAIIALIAGLGEASPQIIADEIQMHASIAGAIKPGDIGYSPPIDMTMTVSALAVVPSSHQAQP</sequence>
<dbReference type="NCBIfam" id="NF040576">
    <property type="entry name" value="T2SS_GspM_XpsM"/>
    <property type="match status" value="1"/>
</dbReference>